<feature type="compositionally biased region" description="Basic and acidic residues" evidence="1">
    <location>
        <begin position="208"/>
        <end position="365"/>
    </location>
</feature>
<dbReference type="AlphaFoldDB" id="A0A7G7WZ15"/>
<reference evidence="4" key="2">
    <citation type="submission" date="2020-07" db="EMBL/GenBank/DDBJ databases">
        <authorList>
            <person name="Klompen A.L."/>
            <person name="Macrander J."/>
            <person name="Reitzel A.M."/>
            <person name="Stampar S.N."/>
        </authorList>
    </citation>
    <scope>NUCLEOTIDE SEQUENCE</scope>
</reference>
<feature type="domain" description="Phospholipase A2-like central" evidence="3">
    <location>
        <begin position="392"/>
        <end position="447"/>
    </location>
</feature>
<dbReference type="GO" id="GO:0004623">
    <property type="term" value="F:phospholipase A2 activity"/>
    <property type="evidence" value="ECO:0007669"/>
    <property type="project" value="InterPro"/>
</dbReference>
<dbReference type="InterPro" id="IPR036444">
    <property type="entry name" value="PLipase_A2_dom_sf"/>
</dbReference>
<feature type="signal peptide" evidence="2">
    <location>
        <begin position="1"/>
        <end position="21"/>
    </location>
</feature>
<evidence type="ECO:0000256" key="2">
    <source>
        <dbReference type="SAM" id="SignalP"/>
    </source>
</evidence>
<evidence type="ECO:0000313" key="4">
    <source>
        <dbReference type="EMBL" id="QNH72504.1"/>
    </source>
</evidence>
<feature type="region of interest" description="Disordered" evidence="1">
    <location>
        <begin position="208"/>
        <end position="366"/>
    </location>
</feature>
<dbReference type="EMBL" id="MT747570">
    <property type="protein sequence ID" value="QNH72504.1"/>
    <property type="molecule type" value="mRNA"/>
</dbReference>
<organism evidence="4">
    <name type="scientific">Isarachnanthus nocturnus</name>
    <dbReference type="NCBI Taxonomy" id="1240238"/>
    <lineage>
        <taxon>Eukaryota</taxon>
        <taxon>Metazoa</taxon>
        <taxon>Cnidaria</taxon>
        <taxon>Anthozoa</taxon>
        <taxon>Ceriantharia</taxon>
        <taxon>Penicillaria (in: tube anenomes)</taxon>
        <taxon>Arachnactidae</taxon>
        <taxon>Isarachnanthus</taxon>
    </lineage>
</organism>
<dbReference type="InterPro" id="IPR016090">
    <property type="entry name" value="PLA2-like_dom"/>
</dbReference>
<proteinExistence type="evidence at transcript level"/>
<dbReference type="Gene3D" id="1.20.90.10">
    <property type="entry name" value="Phospholipase A2 domain"/>
    <property type="match status" value="1"/>
</dbReference>
<dbReference type="GO" id="GO:0050482">
    <property type="term" value="P:arachidonate secretion"/>
    <property type="evidence" value="ECO:0007669"/>
    <property type="project" value="InterPro"/>
</dbReference>
<dbReference type="Pfam" id="PF05826">
    <property type="entry name" value="Phospholip_A2_2"/>
    <property type="match status" value="1"/>
</dbReference>
<dbReference type="GO" id="GO:0006644">
    <property type="term" value="P:phospholipid metabolic process"/>
    <property type="evidence" value="ECO:0007669"/>
    <property type="project" value="InterPro"/>
</dbReference>
<sequence>MSFWILLSSCLVLSSLETAWSRNGDEYRDKSAEYFLRRAARNGLQFQRGMTKIDNRRDTGLRGEDENGDEDYLKRNIRTDPSYYYRVNKFLPEYAFDKDKENKQRELDWNELRKLEDEFLARTRELEKKNYERPKRYEDDQVWKDLDEMDLKKREDNMDEEERLNKVAKGEEKREFLNEKADYDLNGNFFADEKRDDILLDANYLGHEKRDGVKGDNSDFSEREEGADGYEKRKRETAEEKRDDFNDRKRENIEERKRETVEDIADKFELAKREELAEKKEEHLSKKRDGVEEVAEKVEENKRENIDKKEEILTEKSKDMEEKRDHFAEEDKRNMEKEEEKKGTTEEATEERREANTNEHERELDPSADALSLQCESFVEGVELGKGEKECCAKQSTCPVINFMGALGHTCFCDKEFYNCLRAVNTPLSTEIATYYFNEIKSRCFTYDEKQQCQQGSCVTVQTIDAIDPPAF</sequence>
<evidence type="ECO:0000259" key="3">
    <source>
        <dbReference type="Pfam" id="PF05826"/>
    </source>
</evidence>
<protein>
    <submittedName>
        <fullName evidence="4">Toxin candidate TRINITY_DN21180_c0_g1_i2</fullName>
    </submittedName>
</protein>
<accession>A0A7G7WZ15</accession>
<evidence type="ECO:0000256" key="1">
    <source>
        <dbReference type="SAM" id="MobiDB-lite"/>
    </source>
</evidence>
<keyword evidence="2" id="KW-0732">Signal</keyword>
<dbReference type="SUPFAM" id="SSF48619">
    <property type="entry name" value="Phospholipase A2, PLA2"/>
    <property type="match status" value="1"/>
</dbReference>
<name>A0A7G7WZ15_9CNID</name>
<reference evidence="4" key="1">
    <citation type="journal article" date="2020" name="Mar. Drugs">
        <title>Transcriptomic Analysis of Four Cerianthid (Cnidaria, Ceriantharia) Venoms.</title>
        <authorList>
            <person name="Klompen A.M.L."/>
            <person name="Macrander J."/>
            <person name="Reitzel A.M."/>
            <person name="Stampar S.N."/>
        </authorList>
    </citation>
    <scope>NUCLEOTIDE SEQUENCE</scope>
</reference>
<feature type="chain" id="PRO_5028905460" evidence="2">
    <location>
        <begin position="22"/>
        <end position="472"/>
    </location>
</feature>